<evidence type="ECO:0000313" key="1">
    <source>
        <dbReference type="EMBL" id="ASM76663.1"/>
    </source>
</evidence>
<reference evidence="1 2" key="1">
    <citation type="submission" date="2017-07" db="EMBL/GenBank/DDBJ databases">
        <title>Complete Genome Sequence of the cosmetic ferment Vitreoscilla filiformis (ATCC15551).</title>
        <authorList>
            <person name="Contreras S."/>
            <person name="Sagory-Zalkind P."/>
            <person name="Blanquart H."/>
            <person name="Iltis A."/>
            <person name="Morand S.C."/>
        </authorList>
    </citation>
    <scope>NUCLEOTIDE SEQUENCE [LARGE SCALE GENOMIC DNA]</scope>
    <source>
        <strain evidence="1 2">ATCC 15551</strain>
    </source>
</reference>
<evidence type="ECO:0000313" key="2">
    <source>
        <dbReference type="Proteomes" id="UP000199729"/>
    </source>
</evidence>
<dbReference type="EMBL" id="CP022423">
    <property type="protein sequence ID" value="ASM76663.1"/>
    <property type="molecule type" value="Genomic_DNA"/>
</dbReference>
<gene>
    <name evidence="1" type="ORF">VITFI_CDS0885</name>
</gene>
<protein>
    <submittedName>
        <fullName evidence="1">Uncharacterized protein</fullName>
    </submittedName>
</protein>
<dbReference type="Proteomes" id="UP000199729">
    <property type="component" value="Chromosome"/>
</dbReference>
<sequence length="48" mass="5601">MRWHKQARHVPLRHERGKRTPWCWAASSKVIPAGQGRRQPAGSMRNQV</sequence>
<dbReference type="AlphaFoldDB" id="A0A221KCY0"/>
<organism evidence="1 2">
    <name type="scientific">Vitreoscilla filiformis</name>
    <dbReference type="NCBI Taxonomy" id="63"/>
    <lineage>
        <taxon>Bacteria</taxon>
        <taxon>Pseudomonadati</taxon>
        <taxon>Pseudomonadota</taxon>
        <taxon>Betaproteobacteria</taxon>
        <taxon>Neisseriales</taxon>
        <taxon>Neisseriaceae</taxon>
        <taxon>Vitreoscilla</taxon>
    </lineage>
</organism>
<proteinExistence type="predicted"/>
<name>A0A221KCY0_VITFI</name>
<keyword evidence="2" id="KW-1185">Reference proteome</keyword>
<accession>A0A221KCY0</accession>
<dbReference type="KEGG" id="vff:VITFI_CDS0885"/>